<dbReference type="PANTHER" id="PTHR42693">
    <property type="entry name" value="ARYLSULFATASE FAMILY MEMBER"/>
    <property type="match status" value="1"/>
</dbReference>
<feature type="chain" id="PRO_5043723005" evidence="3">
    <location>
        <begin position="33"/>
        <end position="503"/>
    </location>
</feature>
<dbReference type="AlphaFoldDB" id="A0AAW6U5B5"/>
<reference evidence="5" key="1">
    <citation type="submission" date="2023-05" db="EMBL/GenBank/DDBJ databases">
        <title>Anaerotaeda fermentans gen. nov., sp. nov., a novel anaerobic planctomycete of the new family within the order Sedimentisphaerales isolated from Taman Peninsula, Russia.</title>
        <authorList>
            <person name="Khomyakova M.A."/>
            <person name="Merkel A.Y."/>
            <person name="Slobodkin A.I."/>
        </authorList>
    </citation>
    <scope>NUCLEOTIDE SEQUENCE</scope>
    <source>
        <strain evidence="5">M17dextr</strain>
    </source>
</reference>
<protein>
    <submittedName>
        <fullName evidence="5">Sulfatase</fullName>
    </submittedName>
</protein>
<name>A0AAW6U5B5_9BACT</name>
<dbReference type="PANTHER" id="PTHR42693:SF53">
    <property type="entry name" value="ENDO-4-O-SULFATASE"/>
    <property type="match status" value="1"/>
</dbReference>
<dbReference type="InterPro" id="IPR006311">
    <property type="entry name" value="TAT_signal"/>
</dbReference>
<evidence type="ECO:0000313" key="6">
    <source>
        <dbReference type="Proteomes" id="UP001431776"/>
    </source>
</evidence>
<evidence type="ECO:0000256" key="2">
    <source>
        <dbReference type="ARBA" id="ARBA00022801"/>
    </source>
</evidence>
<comment type="caution">
    <text evidence="5">The sequence shown here is derived from an EMBL/GenBank/DDBJ whole genome shotgun (WGS) entry which is preliminary data.</text>
</comment>
<dbReference type="InterPro" id="IPR000917">
    <property type="entry name" value="Sulfatase_N"/>
</dbReference>
<feature type="domain" description="Sulfatase N-terminal" evidence="4">
    <location>
        <begin position="45"/>
        <end position="332"/>
    </location>
</feature>
<keyword evidence="3" id="KW-0732">Signal</keyword>
<proteinExistence type="inferred from homology"/>
<dbReference type="Proteomes" id="UP001431776">
    <property type="component" value="Unassembled WGS sequence"/>
</dbReference>
<dbReference type="InterPro" id="IPR050738">
    <property type="entry name" value="Sulfatase"/>
</dbReference>
<dbReference type="PROSITE" id="PS51318">
    <property type="entry name" value="TAT"/>
    <property type="match status" value="1"/>
</dbReference>
<gene>
    <name evidence="5" type="ORF">QJ522_21935</name>
</gene>
<evidence type="ECO:0000256" key="3">
    <source>
        <dbReference type="SAM" id="SignalP"/>
    </source>
</evidence>
<evidence type="ECO:0000313" key="5">
    <source>
        <dbReference type="EMBL" id="MDI6451737.1"/>
    </source>
</evidence>
<accession>A0AAW6U5B5</accession>
<sequence length="503" mass="56432">MPNRRQFIRQTAAFGLTAGLLPGLPLAPAAGAAVSGNASAVAGRPNIVWILVEDMNDWMGCYGDKTVPTPNIDSIAARGVRFDRAYMPAAVCSATRSAIALGAMQTSLGVHNHRSSRKRVPEEVINLPEGVKTVYELMRGAGYHVTSSRGKNDFNFVFQINDLYDKLVGNMGFSKDHWADRPEGKPFFAQVQLMGGKNSGQYSGAPSRAKVTEAQAEPPFTDPSQMKVAPYYPDYPVMRREYAHHYDTIRQTDDEVGQILDALRADGLLENTVVFFWTDHGMRLPRHKQWLYEGGIRVPLVVAGPGLPSGQARADLVSGIDITVTTLALAGVKRPAWMEGRDFFAPDHEPRDHVVSARDRCDYTIDRVRAVTTKRYKYLRNFLTDRPFMQPQYRDGRDYVEVPRELYKAGKLNAVQSFMWSSTRVPEELYDLENDPHETKNLANDPAHAAELARHRKLLEDWIKATDDKGQYPESTDSLRGVLTRWDKQAVNPEYDKARAAKF</sequence>
<dbReference type="EMBL" id="JASCXX010000050">
    <property type="protein sequence ID" value="MDI6451737.1"/>
    <property type="molecule type" value="Genomic_DNA"/>
</dbReference>
<keyword evidence="2" id="KW-0378">Hydrolase</keyword>
<organism evidence="5 6">
    <name type="scientific">Anaerobaca lacustris</name>
    <dbReference type="NCBI Taxonomy" id="3044600"/>
    <lineage>
        <taxon>Bacteria</taxon>
        <taxon>Pseudomonadati</taxon>
        <taxon>Planctomycetota</taxon>
        <taxon>Phycisphaerae</taxon>
        <taxon>Sedimentisphaerales</taxon>
        <taxon>Anaerobacaceae</taxon>
        <taxon>Anaerobaca</taxon>
    </lineage>
</organism>
<evidence type="ECO:0000259" key="4">
    <source>
        <dbReference type="Pfam" id="PF00884"/>
    </source>
</evidence>
<dbReference type="CDD" id="cd16027">
    <property type="entry name" value="SGSH"/>
    <property type="match status" value="1"/>
</dbReference>
<dbReference type="GO" id="GO:0004065">
    <property type="term" value="F:arylsulfatase activity"/>
    <property type="evidence" value="ECO:0007669"/>
    <property type="project" value="TreeGrafter"/>
</dbReference>
<feature type="signal peptide" evidence="3">
    <location>
        <begin position="1"/>
        <end position="32"/>
    </location>
</feature>
<evidence type="ECO:0000256" key="1">
    <source>
        <dbReference type="ARBA" id="ARBA00008779"/>
    </source>
</evidence>
<dbReference type="InterPro" id="IPR017850">
    <property type="entry name" value="Alkaline_phosphatase_core_sf"/>
</dbReference>
<comment type="similarity">
    <text evidence="1">Belongs to the sulfatase family.</text>
</comment>
<dbReference type="RefSeq" id="WP_349247145.1">
    <property type="nucleotide sequence ID" value="NZ_JASCXX010000050.1"/>
</dbReference>
<keyword evidence="6" id="KW-1185">Reference proteome</keyword>
<dbReference type="SUPFAM" id="SSF53649">
    <property type="entry name" value="Alkaline phosphatase-like"/>
    <property type="match status" value="1"/>
</dbReference>
<dbReference type="Pfam" id="PF00884">
    <property type="entry name" value="Sulfatase"/>
    <property type="match status" value="1"/>
</dbReference>
<dbReference type="Gene3D" id="3.40.720.10">
    <property type="entry name" value="Alkaline Phosphatase, subunit A"/>
    <property type="match status" value="1"/>
</dbReference>